<feature type="non-terminal residue" evidence="1">
    <location>
        <position position="1"/>
    </location>
</feature>
<name>X1JM25_9ZZZZ</name>
<protein>
    <submittedName>
        <fullName evidence="1">Uncharacterized protein</fullName>
    </submittedName>
</protein>
<sequence length="33" mass="3802">SMFWFILKDNSGGKINFFIGIDRIDKKTIIIIG</sequence>
<evidence type="ECO:0000313" key="1">
    <source>
        <dbReference type="EMBL" id="GAH82475.1"/>
    </source>
</evidence>
<dbReference type="EMBL" id="BARU01044898">
    <property type="protein sequence ID" value="GAH82475.1"/>
    <property type="molecule type" value="Genomic_DNA"/>
</dbReference>
<accession>X1JM25</accession>
<comment type="caution">
    <text evidence="1">The sequence shown here is derived from an EMBL/GenBank/DDBJ whole genome shotgun (WGS) entry which is preliminary data.</text>
</comment>
<gene>
    <name evidence="1" type="ORF">S03H2_68320</name>
</gene>
<proteinExistence type="predicted"/>
<dbReference type="AlphaFoldDB" id="X1JM25"/>
<reference evidence="1" key="1">
    <citation type="journal article" date="2014" name="Front. Microbiol.">
        <title>High frequency of phylogenetically diverse reductive dehalogenase-homologous genes in deep subseafloor sedimentary metagenomes.</title>
        <authorList>
            <person name="Kawai M."/>
            <person name="Futagami T."/>
            <person name="Toyoda A."/>
            <person name="Takaki Y."/>
            <person name="Nishi S."/>
            <person name="Hori S."/>
            <person name="Arai W."/>
            <person name="Tsubouchi T."/>
            <person name="Morono Y."/>
            <person name="Uchiyama I."/>
            <person name="Ito T."/>
            <person name="Fujiyama A."/>
            <person name="Inagaki F."/>
            <person name="Takami H."/>
        </authorList>
    </citation>
    <scope>NUCLEOTIDE SEQUENCE</scope>
    <source>
        <strain evidence="1">Expedition CK06-06</strain>
    </source>
</reference>
<organism evidence="1">
    <name type="scientific">marine sediment metagenome</name>
    <dbReference type="NCBI Taxonomy" id="412755"/>
    <lineage>
        <taxon>unclassified sequences</taxon>
        <taxon>metagenomes</taxon>
        <taxon>ecological metagenomes</taxon>
    </lineage>
</organism>